<reference evidence="2" key="1">
    <citation type="submission" date="2017-03" db="EMBL/GenBank/DDBJ databases">
        <title>Phytopthora megakarya and P. palmivora, two closely related causual agents of cacao black pod achieved similar genome size and gene model numbers by different mechanisms.</title>
        <authorList>
            <person name="Ali S."/>
            <person name="Shao J."/>
            <person name="Larry D.J."/>
            <person name="Kronmiller B."/>
            <person name="Shen D."/>
            <person name="Strem M.D."/>
            <person name="Melnick R.L."/>
            <person name="Guiltinan M.J."/>
            <person name="Tyler B.M."/>
            <person name="Meinhardt L.W."/>
            <person name="Bailey B.A."/>
        </authorList>
    </citation>
    <scope>NUCLEOTIDE SEQUENCE [LARGE SCALE GENOMIC DNA]</scope>
    <source>
        <strain evidence="2">zdho120</strain>
    </source>
</reference>
<dbReference type="OrthoDB" id="123333at2759"/>
<sequence length="159" mass="17945">MWQKLHKAALGVQYLHSRNIVNCDLKCNNIVVGGDNKAKILVSALLLLPLGLGTGWHRSVWTKDRQSIVEALRIVEITTTNKQCCEPLPWGDLDNNVVKYRVTRLKVLPNRPNMCKDNEWGLVKRMCAYDSKERVKISTVVDKLAVLARVPSPAVNETE</sequence>
<organism evidence="1 2">
    <name type="scientific">Phytophthora megakarya</name>
    <dbReference type="NCBI Taxonomy" id="4795"/>
    <lineage>
        <taxon>Eukaryota</taxon>
        <taxon>Sar</taxon>
        <taxon>Stramenopiles</taxon>
        <taxon>Oomycota</taxon>
        <taxon>Peronosporomycetes</taxon>
        <taxon>Peronosporales</taxon>
        <taxon>Peronosporaceae</taxon>
        <taxon>Phytophthora</taxon>
    </lineage>
</organism>
<dbReference type="Gene3D" id="1.10.510.10">
    <property type="entry name" value="Transferase(Phosphotransferase) domain 1"/>
    <property type="match status" value="1"/>
</dbReference>
<dbReference type="EMBL" id="NBNE01014363">
    <property type="protein sequence ID" value="OWY94448.1"/>
    <property type="molecule type" value="Genomic_DNA"/>
</dbReference>
<accession>A0A225UNB1</accession>
<keyword evidence="2" id="KW-1185">Reference proteome</keyword>
<evidence type="ECO:0000313" key="2">
    <source>
        <dbReference type="Proteomes" id="UP000198211"/>
    </source>
</evidence>
<dbReference type="GO" id="GO:0004674">
    <property type="term" value="F:protein serine/threonine kinase activity"/>
    <property type="evidence" value="ECO:0007669"/>
    <property type="project" value="UniProtKB-KW"/>
</dbReference>
<keyword evidence="1" id="KW-0808">Transferase</keyword>
<protein>
    <submittedName>
        <fullName evidence="1">Serine/threonine protein kinase</fullName>
    </submittedName>
</protein>
<keyword evidence="1" id="KW-0723">Serine/threonine-protein kinase</keyword>
<keyword evidence="1" id="KW-0418">Kinase</keyword>
<dbReference type="AlphaFoldDB" id="A0A225UNB1"/>
<dbReference type="InterPro" id="IPR011009">
    <property type="entry name" value="Kinase-like_dom_sf"/>
</dbReference>
<proteinExistence type="predicted"/>
<dbReference type="Proteomes" id="UP000198211">
    <property type="component" value="Unassembled WGS sequence"/>
</dbReference>
<comment type="caution">
    <text evidence="1">The sequence shown here is derived from an EMBL/GenBank/DDBJ whole genome shotgun (WGS) entry which is preliminary data.</text>
</comment>
<gene>
    <name evidence="1" type="ORF">PHMEG_00035818</name>
</gene>
<name>A0A225UNB1_9STRA</name>
<dbReference type="SUPFAM" id="SSF56112">
    <property type="entry name" value="Protein kinase-like (PK-like)"/>
    <property type="match status" value="1"/>
</dbReference>
<evidence type="ECO:0000313" key="1">
    <source>
        <dbReference type="EMBL" id="OWY94448.1"/>
    </source>
</evidence>